<dbReference type="Proteomes" id="UP000032142">
    <property type="component" value="Unassembled WGS sequence"/>
</dbReference>
<reference evidence="2" key="1">
    <citation type="submission" date="2014-09" db="EMBL/GenBank/DDBJ databases">
        <authorList>
            <person name="Mudge J."/>
            <person name="Ramaraj T."/>
            <person name="Lindquist I.E."/>
            <person name="Bharti A.K."/>
            <person name="Sundararajan A."/>
            <person name="Cameron C.T."/>
            <person name="Woodward J.E."/>
            <person name="May G.D."/>
            <person name="Brubaker C."/>
            <person name="Broadhvest J."/>
            <person name="Wilkins T.A."/>
        </authorList>
    </citation>
    <scope>NUCLEOTIDE SEQUENCE</scope>
    <source>
        <strain evidence="2">cv. AKA8401</strain>
    </source>
</reference>
<evidence type="ECO:0000313" key="1">
    <source>
        <dbReference type="EMBL" id="KHG06893.1"/>
    </source>
</evidence>
<sequence>MPLSRTGSYTKSNTIPMSQTWSTHENTYRILCHDKCTLTIPMVRTGLFECRNFVNTFSNITY</sequence>
<proteinExistence type="predicted"/>
<name>A0A0B0MXS5_GOSAR</name>
<keyword evidence="2" id="KW-1185">Reference proteome</keyword>
<comment type="caution">
    <text evidence="1">The sequence shown here is derived from an EMBL/GenBank/DDBJ whole genome shotgun (WGS) entry which is preliminary data.</text>
</comment>
<accession>A0A0B0MXS5</accession>
<dbReference type="AlphaFoldDB" id="A0A0B0MXS5"/>
<gene>
    <name evidence="1" type="ORF">F383_33741</name>
</gene>
<dbReference type="EMBL" id="JRRC01462452">
    <property type="protein sequence ID" value="KHG06893.1"/>
    <property type="molecule type" value="Genomic_DNA"/>
</dbReference>
<evidence type="ECO:0000313" key="2">
    <source>
        <dbReference type="Proteomes" id="UP000032142"/>
    </source>
</evidence>
<protein>
    <submittedName>
        <fullName evidence="1">Uncharacterized protein</fullName>
    </submittedName>
</protein>
<organism evidence="1 2">
    <name type="scientific">Gossypium arboreum</name>
    <name type="common">Tree cotton</name>
    <name type="synonym">Gossypium nanking</name>
    <dbReference type="NCBI Taxonomy" id="29729"/>
    <lineage>
        <taxon>Eukaryota</taxon>
        <taxon>Viridiplantae</taxon>
        <taxon>Streptophyta</taxon>
        <taxon>Embryophyta</taxon>
        <taxon>Tracheophyta</taxon>
        <taxon>Spermatophyta</taxon>
        <taxon>Magnoliopsida</taxon>
        <taxon>eudicotyledons</taxon>
        <taxon>Gunneridae</taxon>
        <taxon>Pentapetalae</taxon>
        <taxon>rosids</taxon>
        <taxon>malvids</taxon>
        <taxon>Malvales</taxon>
        <taxon>Malvaceae</taxon>
        <taxon>Malvoideae</taxon>
        <taxon>Gossypium</taxon>
    </lineage>
</organism>